<protein>
    <submittedName>
        <fullName evidence="3">NADPH:quinone reductase</fullName>
    </submittedName>
</protein>
<dbReference type="GO" id="GO:0008270">
    <property type="term" value="F:zinc ion binding"/>
    <property type="evidence" value="ECO:0007669"/>
    <property type="project" value="InterPro"/>
</dbReference>
<evidence type="ECO:0000313" key="4">
    <source>
        <dbReference type="Proteomes" id="UP000239899"/>
    </source>
</evidence>
<evidence type="ECO:0000313" key="3">
    <source>
        <dbReference type="EMBL" id="PRW57936.1"/>
    </source>
</evidence>
<proteinExistence type="predicted"/>
<dbReference type="Proteomes" id="UP000239899">
    <property type="component" value="Unassembled WGS sequence"/>
</dbReference>
<dbReference type="EMBL" id="LHPG02000006">
    <property type="protein sequence ID" value="PRW57936.1"/>
    <property type="molecule type" value="Genomic_DNA"/>
</dbReference>
<evidence type="ECO:0000259" key="2">
    <source>
        <dbReference type="SMART" id="SM00829"/>
    </source>
</evidence>
<dbReference type="SMART" id="SM00829">
    <property type="entry name" value="PKS_ER"/>
    <property type="match status" value="1"/>
</dbReference>
<keyword evidence="4" id="KW-1185">Reference proteome</keyword>
<organism evidence="3 4">
    <name type="scientific">Chlorella sorokiniana</name>
    <name type="common">Freshwater green alga</name>
    <dbReference type="NCBI Taxonomy" id="3076"/>
    <lineage>
        <taxon>Eukaryota</taxon>
        <taxon>Viridiplantae</taxon>
        <taxon>Chlorophyta</taxon>
        <taxon>core chlorophytes</taxon>
        <taxon>Trebouxiophyceae</taxon>
        <taxon>Chlorellales</taxon>
        <taxon>Chlorellaceae</taxon>
        <taxon>Chlorella clade</taxon>
        <taxon>Chlorella</taxon>
    </lineage>
</organism>
<dbReference type="InterPro" id="IPR036291">
    <property type="entry name" value="NAD(P)-bd_dom_sf"/>
</dbReference>
<dbReference type="CDD" id="cd05289">
    <property type="entry name" value="MDR_like_2"/>
    <property type="match status" value="1"/>
</dbReference>
<reference evidence="3 4" key="1">
    <citation type="journal article" date="2018" name="Plant J.">
        <title>Genome sequences of Chlorella sorokiniana UTEX 1602 and Micractinium conductrix SAG 241.80: implications to maltose excretion by a green alga.</title>
        <authorList>
            <person name="Arriola M.B."/>
            <person name="Velmurugan N."/>
            <person name="Zhang Y."/>
            <person name="Plunkett M.H."/>
            <person name="Hondzo H."/>
            <person name="Barney B.M."/>
        </authorList>
    </citation>
    <scope>NUCLEOTIDE SEQUENCE [LARGE SCALE GENOMIC DNA]</scope>
    <source>
        <strain evidence="4">UTEX 1602</strain>
    </source>
</reference>
<dbReference type="InterPro" id="IPR011032">
    <property type="entry name" value="GroES-like_sf"/>
</dbReference>
<keyword evidence="1" id="KW-0560">Oxidoreductase</keyword>
<dbReference type="Pfam" id="PF13602">
    <property type="entry name" value="ADH_zinc_N_2"/>
    <property type="match status" value="1"/>
</dbReference>
<dbReference type="InterPro" id="IPR050700">
    <property type="entry name" value="YIM1/Zinc_Alcohol_DH_Fams"/>
</dbReference>
<dbReference type="PANTHER" id="PTHR11695">
    <property type="entry name" value="ALCOHOL DEHYDROGENASE RELATED"/>
    <property type="match status" value="1"/>
</dbReference>
<sequence>MKAVILEAYNPEERLRVADDWPRPVRRKGEVLVRVAATAVNRSVYKTATGFIPRFMAALPKVPGGDLAGEVVEGDEAGTFQPGDRAFACVDGWRPEVAWGTYAELCSVPAAHLARIPEGVSYTDAAALCLTALTAFQALKAARLQPGQRVLVHAAAGGVGSAAVQIAKAQGMQVVATASAANAEFARSLGADQVIDYKQQRFEEVLAGSPVDAVIDTIGGEYERRSLQVLKRSGTFVNLFAQFSLWPIVKGKLRALLRLGPRYETLFVSAGQDMQQVAELVAAGRLRPHVQAVMPLEQASEAHRMVYSGHTRGKVVLQVRAE</sequence>
<gene>
    <name evidence="3" type="ORF">C2E21_3699</name>
</gene>
<dbReference type="PANTHER" id="PTHR11695:SF294">
    <property type="entry name" value="RETICULON-4-INTERACTING PROTEIN 1, MITOCHONDRIAL"/>
    <property type="match status" value="1"/>
</dbReference>
<dbReference type="GO" id="GO:0016491">
    <property type="term" value="F:oxidoreductase activity"/>
    <property type="evidence" value="ECO:0007669"/>
    <property type="project" value="UniProtKB-KW"/>
</dbReference>
<dbReference type="SUPFAM" id="SSF50129">
    <property type="entry name" value="GroES-like"/>
    <property type="match status" value="1"/>
</dbReference>
<dbReference type="STRING" id="3076.A0A2P6TV61"/>
<dbReference type="PROSITE" id="PS01162">
    <property type="entry name" value="QOR_ZETA_CRYSTAL"/>
    <property type="match status" value="1"/>
</dbReference>
<dbReference type="SUPFAM" id="SSF51735">
    <property type="entry name" value="NAD(P)-binding Rossmann-fold domains"/>
    <property type="match status" value="1"/>
</dbReference>
<dbReference type="Gene3D" id="3.90.180.10">
    <property type="entry name" value="Medium-chain alcohol dehydrogenases, catalytic domain"/>
    <property type="match status" value="1"/>
</dbReference>
<dbReference type="OrthoDB" id="48317at2759"/>
<dbReference type="AlphaFoldDB" id="A0A2P6TV61"/>
<name>A0A2P6TV61_CHLSO</name>
<dbReference type="InterPro" id="IPR013154">
    <property type="entry name" value="ADH-like_N"/>
</dbReference>
<dbReference type="Gene3D" id="3.40.50.720">
    <property type="entry name" value="NAD(P)-binding Rossmann-like Domain"/>
    <property type="match status" value="1"/>
</dbReference>
<accession>A0A2P6TV61</accession>
<feature type="domain" description="Enoyl reductase (ER)" evidence="2">
    <location>
        <begin position="10"/>
        <end position="317"/>
    </location>
</feature>
<dbReference type="InterPro" id="IPR002364">
    <property type="entry name" value="Quin_OxRdtase/zeta-crystal_CS"/>
</dbReference>
<dbReference type="Pfam" id="PF08240">
    <property type="entry name" value="ADH_N"/>
    <property type="match status" value="1"/>
</dbReference>
<dbReference type="InterPro" id="IPR020843">
    <property type="entry name" value="ER"/>
</dbReference>
<comment type="caution">
    <text evidence="3">The sequence shown here is derived from an EMBL/GenBank/DDBJ whole genome shotgun (WGS) entry which is preliminary data.</text>
</comment>
<evidence type="ECO:0000256" key="1">
    <source>
        <dbReference type="ARBA" id="ARBA00023002"/>
    </source>
</evidence>